<comment type="caution">
    <text evidence="2">The sequence shown here is derived from an EMBL/GenBank/DDBJ whole genome shotgun (WGS) entry which is preliminary data.</text>
</comment>
<dbReference type="SUPFAM" id="SSF109854">
    <property type="entry name" value="DinB/YfiT-like putative metalloenzymes"/>
    <property type="match status" value="1"/>
</dbReference>
<evidence type="ECO:0000313" key="3">
    <source>
        <dbReference type="Proteomes" id="UP001165381"/>
    </source>
</evidence>
<organism evidence="2 3">
    <name type="scientific">Jejuia spongiicola</name>
    <dbReference type="NCBI Taxonomy" id="2942207"/>
    <lineage>
        <taxon>Bacteria</taxon>
        <taxon>Pseudomonadati</taxon>
        <taxon>Bacteroidota</taxon>
        <taxon>Flavobacteriia</taxon>
        <taxon>Flavobacteriales</taxon>
        <taxon>Flavobacteriaceae</taxon>
        <taxon>Jejuia</taxon>
    </lineage>
</organism>
<reference evidence="2" key="1">
    <citation type="submission" date="2022-05" db="EMBL/GenBank/DDBJ databases">
        <authorList>
            <person name="Park J.-S."/>
        </authorList>
    </citation>
    <scope>NUCLEOTIDE SEQUENCE</scope>
    <source>
        <strain evidence="2">2012CJ34-3</strain>
    </source>
</reference>
<gene>
    <name evidence="2" type="ORF">M3P09_13595</name>
</gene>
<accession>A0ABT0QGB2</accession>
<dbReference type="Pfam" id="PF12867">
    <property type="entry name" value="DinB_2"/>
    <property type="match status" value="1"/>
</dbReference>
<feature type="domain" description="DinB-like" evidence="1">
    <location>
        <begin position="37"/>
        <end position="167"/>
    </location>
</feature>
<dbReference type="Gene3D" id="1.20.120.450">
    <property type="entry name" value="dinb family like domain"/>
    <property type="match status" value="1"/>
</dbReference>
<evidence type="ECO:0000313" key="2">
    <source>
        <dbReference type="EMBL" id="MCL6296040.1"/>
    </source>
</evidence>
<keyword evidence="3" id="KW-1185">Reference proteome</keyword>
<protein>
    <submittedName>
        <fullName evidence="2">DinB family protein</fullName>
    </submittedName>
</protein>
<sequence length="172" mass="19959">MTIKDLKQSEFNEYYGRYIDKLSNNITLVDGFKVGANNVLQFFQSIPSDKLNYKYAEGKWNVKEVFQHLIDTERIFMHRCFRIARHDETALAGYNQNIYIEPSNADNKSIESLIEEFKIVRQNSILLLQSLKQDDLEFIGNANNDAMSARAAAFTVIGHDIWHMGVIKELYL</sequence>
<dbReference type="InterPro" id="IPR024775">
    <property type="entry name" value="DinB-like"/>
</dbReference>
<dbReference type="Proteomes" id="UP001165381">
    <property type="component" value="Unassembled WGS sequence"/>
</dbReference>
<evidence type="ECO:0000259" key="1">
    <source>
        <dbReference type="Pfam" id="PF12867"/>
    </source>
</evidence>
<dbReference type="InterPro" id="IPR034660">
    <property type="entry name" value="DinB/YfiT-like"/>
</dbReference>
<proteinExistence type="predicted"/>
<dbReference type="EMBL" id="JAMFLZ010000006">
    <property type="protein sequence ID" value="MCL6296040.1"/>
    <property type="molecule type" value="Genomic_DNA"/>
</dbReference>
<dbReference type="RefSeq" id="WP_249973553.1">
    <property type="nucleotide sequence ID" value="NZ_JAMFLZ010000006.1"/>
</dbReference>
<name>A0ABT0QGB2_9FLAO</name>